<proteinExistence type="predicted"/>
<keyword evidence="2" id="KW-1003">Cell membrane</keyword>
<feature type="transmembrane region" description="Helical" evidence="8">
    <location>
        <begin position="323"/>
        <end position="343"/>
    </location>
</feature>
<protein>
    <submittedName>
        <fullName evidence="9">UDP-N-acetylmuramyl pentapeptide phosphotransferase/UDP-N-acetylglucosamine-1-phosphate transferase</fullName>
    </submittedName>
</protein>
<feature type="transmembrane region" description="Helical" evidence="8">
    <location>
        <begin position="161"/>
        <end position="179"/>
    </location>
</feature>
<keyword evidence="10" id="KW-1185">Reference proteome</keyword>
<dbReference type="GO" id="GO:0005886">
    <property type="term" value="C:plasma membrane"/>
    <property type="evidence" value="ECO:0007669"/>
    <property type="project" value="UniProtKB-SubCell"/>
</dbReference>
<dbReference type="AlphaFoldDB" id="A0A419VZ27"/>
<dbReference type="OrthoDB" id="9783652at2"/>
<sequence>MSITILLNLLTSFALAYFAIPSIVKISHAKHLFDVPDHRKLNKVVVPTLGGVGIFLGLVLSSLIFMQGDAGFGFRYLFAALIMMFFVGIKDDILILSAKKKLAIQIIAALLLVVLGNYKLTNFYGLGGFTQVSDWISIPVSVLFILFIMNAVNLIDGIDGLAAGISLMVSFCFGIWFYFTGHADYGTACFALSGALLAFLRFNLWGGHNKVFMGDTGSLILGTFLATIAIKFNELNYITYNDFYINQSPIFILGLFIVPITDTLRVFTIRVMNGKSPFAPDMNHLHHLLIKSGLTHIQASGFLATYTAMFTLLALSIQKYTSITVGFSMLLAFSFACVGAIYFRKKRIEERIAIEEASMHSKTINFNFWGGAKEVPQAIKIKRSGTTR</sequence>
<feature type="transmembrane region" description="Helical" evidence="8">
    <location>
        <begin position="185"/>
        <end position="204"/>
    </location>
</feature>
<evidence type="ECO:0000313" key="9">
    <source>
        <dbReference type="EMBL" id="RKD88414.1"/>
    </source>
</evidence>
<reference evidence="9 10" key="1">
    <citation type="submission" date="2018-09" db="EMBL/GenBank/DDBJ databases">
        <title>Genomic Encyclopedia of Archaeal and Bacterial Type Strains, Phase II (KMG-II): from individual species to whole genera.</title>
        <authorList>
            <person name="Goeker M."/>
        </authorList>
    </citation>
    <scope>NUCLEOTIDE SEQUENCE [LARGE SCALE GENOMIC DNA]</scope>
    <source>
        <strain evidence="9 10">DSM 27148</strain>
    </source>
</reference>
<keyword evidence="5 8" id="KW-1133">Transmembrane helix</keyword>
<dbReference type="PANTHER" id="PTHR22926:SF3">
    <property type="entry name" value="UNDECAPRENYL-PHOSPHATE ALPHA-N-ACETYLGLUCOSAMINYL 1-PHOSPHATE TRANSFERASE"/>
    <property type="match status" value="1"/>
</dbReference>
<feature type="transmembrane region" description="Helical" evidence="8">
    <location>
        <begin position="6"/>
        <end position="24"/>
    </location>
</feature>
<keyword evidence="7" id="KW-0479">Metal-binding</keyword>
<evidence type="ECO:0000256" key="3">
    <source>
        <dbReference type="ARBA" id="ARBA00022679"/>
    </source>
</evidence>
<keyword evidence="4 8" id="KW-0812">Transmembrane</keyword>
<evidence type="ECO:0000256" key="2">
    <source>
        <dbReference type="ARBA" id="ARBA00022475"/>
    </source>
</evidence>
<accession>A0A419VZ27</accession>
<evidence type="ECO:0000256" key="8">
    <source>
        <dbReference type="SAM" id="Phobius"/>
    </source>
</evidence>
<keyword evidence="6 8" id="KW-0472">Membrane</keyword>
<feature type="transmembrane region" description="Helical" evidence="8">
    <location>
        <begin position="132"/>
        <end position="149"/>
    </location>
</feature>
<feature type="transmembrane region" description="Helical" evidence="8">
    <location>
        <begin position="72"/>
        <end position="90"/>
    </location>
</feature>
<dbReference type="GO" id="GO:0046872">
    <property type="term" value="F:metal ion binding"/>
    <property type="evidence" value="ECO:0007669"/>
    <property type="project" value="UniProtKB-KW"/>
</dbReference>
<keyword evidence="7" id="KW-0460">Magnesium</keyword>
<feature type="transmembrane region" description="Helical" evidence="8">
    <location>
        <begin position="250"/>
        <end position="272"/>
    </location>
</feature>
<evidence type="ECO:0000256" key="7">
    <source>
        <dbReference type="PIRSR" id="PIRSR600715-1"/>
    </source>
</evidence>
<feature type="binding site" evidence="7">
    <location>
        <position position="215"/>
    </location>
    <ligand>
        <name>Mg(2+)</name>
        <dbReference type="ChEBI" id="CHEBI:18420"/>
    </ligand>
</feature>
<comment type="cofactor">
    <cofactor evidence="7">
        <name>Mg(2+)</name>
        <dbReference type="ChEBI" id="CHEBI:18420"/>
    </cofactor>
</comment>
<dbReference type="PROSITE" id="PS01348">
    <property type="entry name" value="MRAY_2"/>
    <property type="match status" value="1"/>
</dbReference>
<dbReference type="EMBL" id="RAPN01000002">
    <property type="protein sequence ID" value="RKD88414.1"/>
    <property type="molecule type" value="Genomic_DNA"/>
</dbReference>
<dbReference type="CDD" id="cd06853">
    <property type="entry name" value="GT_WecA_like"/>
    <property type="match status" value="1"/>
</dbReference>
<feature type="transmembrane region" description="Helical" evidence="8">
    <location>
        <begin position="293"/>
        <end position="317"/>
    </location>
</feature>
<gene>
    <name evidence="9" type="ORF">BC643_3563</name>
</gene>
<feature type="transmembrane region" description="Helical" evidence="8">
    <location>
        <begin position="102"/>
        <end position="120"/>
    </location>
</feature>
<name>A0A419VZ27_9BACT</name>
<feature type="transmembrane region" description="Helical" evidence="8">
    <location>
        <begin position="44"/>
        <end position="66"/>
    </location>
</feature>
<feature type="binding site" evidence="7">
    <location>
        <position position="153"/>
    </location>
    <ligand>
        <name>Mg(2+)</name>
        <dbReference type="ChEBI" id="CHEBI:18420"/>
    </ligand>
</feature>
<evidence type="ECO:0000256" key="1">
    <source>
        <dbReference type="ARBA" id="ARBA00004651"/>
    </source>
</evidence>
<dbReference type="InterPro" id="IPR018480">
    <property type="entry name" value="PNAcMuramoyl-5peptid_Trfase_CS"/>
</dbReference>
<dbReference type="PANTHER" id="PTHR22926">
    <property type="entry name" value="PHOSPHO-N-ACETYLMURAMOYL-PENTAPEPTIDE-TRANSFERASE"/>
    <property type="match status" value="1"/>
</dbReference>
<dbReference type="GO" id="GO:0016780">
    <property type="term" value="F:phosphotransferase activity, for other substituted phosphate groups"/>
    <property type="evidence" value="ECO:0007669"/>
    <property type="project" value="InterPro"/>
</dbReference>
<evidence type="ECO:0000313" key="10">
    <source>
        <dbReference type="Proteomes" id="UP000283387"/>
    </source>
</evidence>
<dbReference type="RefSeq" id="WP_120274576.1">
    <property type="nucleotide sequence ID" value="NZ_RAPN01000002.1"/>
</dbReference>
<evidence type="ECO:0000256" key="4">
    <source>
        <dbReference type="ARBA" id="ARBA00022692"/>
    </source>
</evidence>
<comment type="subcellular location">
    <subcellularLocation>
        <location evidence="1">Cell membrane</location>
        <topology evidence="1">Multi-pass membrane protein</topology>
    </subcellularLocation>
</comment>
<keyword evidence="3 9" id="KW-0808">Transferase</keyword>
<dbReference type="GO" id="GO:0009103">
    <property type="term" value="P:lipopolysaccharide biosynthetic process"/>
    <property type="evidence" value="ECO:0007669"/>
    <property type="project" value="TreeGrafter"/>
</dbReference>
<dbReference type="Pfam" id="PF00953">
    <property type="entry name" value="Glycos_transf_4"/>
    <property type="match status" value="1"/>
</dbReference>
<dbReference type="GO" id="GO:0071555">
    <property type="term" value="P:cell wall organization"/>
    <property type="evidence" value="ECO:0007669"/>
    <property type="project" value="TreeGrafter"/>
</dbReference>
<feature type="transmembrane region" description="Helical" evidence="8">
    <location>
        <begin position="211"/>
        <end position="230"/>
    </location>
</feature>
<dbReference type="Proteomes" id="UP000283387">
    <property type="component" value="Unassembled WGS sequence"/>
</dbReference>
<dbReference type="InterPro" id="IPR000715">
    <property type="entry name" value="Glycosyl_transferase_4"/>
</dbReference>
<organism evidence="9 10">
    <name type="scientific">Mangrovibacterium diazotrophicum</name>
    <dbReference type="NCBI Taxonomy" id="1261403"/>
    <lineage>
        <taxon>Bacteria</taxon>
        <taxon>Pseudomonadati</taxon>
        <taxon>Bacteroidota</taxon>
        <taxon>Bacteroidia</taxon>
        <taxon>Marinilabiliales</taxon>
        <taxon>Prolixibacteraceae</taxon>
        <taxon>Mangrovibacterium</taxon>
    </lineage>
</organism>
<evidence type="ECO:0000256" key="5">
    <source>
        <dbReference type="ARBA" id="ARBA00022989"/>
    </source>
</evidence>
<evidence type="ECO:0000256" key="6">
    <source>
        <dbReference type="ARBA" id="ARBA00023136"/>
    </source>
</evidence>
<comment type="caution">
    <text evidence="9">The sequence shown here is derived from an EMBL/GenBank/DDBJ whole genome shotgun (WGS) entry which is preliminary data.</text>
</comment>
<dbReference type="GO" id="GO:0044038">
    <property type="term" value="P:cell wall macromolecule biosynthetic process"/>
    <property type="evidence" value="ECO:0007669"/>
    <property type="project" value="TreeGrafter"/>
</dbReference>